<feature type="region of interest" description="Disordered" evidence="1">
    <location>
        <begin position="1030"/>
        <end position="1051"/>
    </location>
</feature>
<proteinExistence type="predicted"/>
<feature type="region of interest" description="Disordered" evidence="1">
    <location>
        <begin position="327"/>
        <end position="393"/>
    </location>
</feature>
<feature type="domain" description="UBA" evidence="2">
    <location>
        <begin position="1092"/>
        <end position="1139"/>
    </location>
</feature>
<evidence type="ECO:0000256" key="1">
    <source>
        <dbReference type="SAM" id="MobiDB-lite"/>
    </source>
</evidence>
<protein>
    <recommendedName>
        <fullName evidence="2">UBA domain-containing protein</fullName>
    </recommendedName>
</protein>
<feature type="compositionally biased region" description="Polar residues" evidence="1">
    <location>
        <begin position="499"/>
        <end position="520"/>
    </location>
</feature>
<dbReference type="InterPro" id="IPR015940">
    <property type="entry name" value="UBA"/>
</dbReference>
<dbReference type="SUPFAM" id="SSF46934">
    <property type="entry name" value="UBA-like"/>
    <property type="match status" value="1"/>
</dbReference>
<organism evidence="3 4">
    <name type="scientific">Meristemomyces frigidus</name>
    <dbReference type="NCBI Taxonomy" id="1508187"/>
    <lineage>
        <taxon>Eukaryota</taxon>
        <taxon>Fungi</taxon>
        <taxon>Dikarya</taxon>
        <taxon>Ascomycota</taxon>
        <taxon>Pezizomycotina</taxon>
        <taxon>Dothideomycetes</taxon>
        <taxon>Dothideomycetidae</taxon>
        <taxon>Mycosphaerellales</taxon>
        <taxon>Teratosphaeriaceae</taxon>
        <taxon>Meristemomyces</taxon>
    </lineage>
</organism>
<feature type="region of interest" description="Disordered" evidence="1">
    <location>
        <begin position="492"/>
        <end position="544"/>
    </location>
</feature>
<comment type="caution">
    <text evidence="3">The sequence shown here is derived from an EMBL/GenBank/DDBJ whole genome shotgun (WGS) entry which is preliminary data.</text>
</comment>
<reference evidence="3" key="1">
    <citation type="submission" date="2023-08" db="EMBL/GenBank/DDBJ databases">
        <title>Black Yeasts Isolated from many extreme environments.</title>
        <authorList>
            <person name="Coleine C."/>
            <person name="Stajich J.E."/>
            <person name="Selbmann L."/>
        </authorList>
    </citation>
    <scope>NUCLEOTIDE SEQUENCE</scope>
    <source>
        <strain evidence="3">CCFEE 5401</strain>
    </source>
</reference>
<dbReference type="Proteomes" id="UP001310890">
    <property type="component" value="Unassembled WGS sequence"/>
</dbReference>
<evidence type="ECO:0000259" key="2">
    <source>
        <dbReference type="PROSITE" id="PS50030"/>
    </source>
</evidence>
<feature type="region of interest" description="Disordered" evidence="1">
    <location>
        <begin position="66"/>
        <end position="117"/>
    </location>
</feature>
<feature type="region of interest" description="Disordered" evidence="1">
    <location>
        <begin position="687"/>
        <end position="709"/>
    </location>
</feature>
<feature type="compositionally biased region" description="Basic residues" evidence="1">
    <location>
        <begin position="533"/>
        <end position="544"/>
    </location>
</feature>
<feature type="compositionally biased region" description="Basic and acidic residues" evidence="1">
    <location>
        <begin position="952"/>
        <end position="972"/>
    </location>
</feature>
<feature type="compositionally biased region" description="Polar residues" evidence="1">
    <location>
        <begin position="345"/>
        <end position="356"/>
    </location>
</feature>
<accession>A0AAN7TG07</accession>
<dbReference type="InterPro" id="IPR009060">
    <property type="entry name" value="UBA-like_sf"/>
</dbReference>
<feature type="compositionally biased region" description="Polar residues" evidence="1">
    <location>
        <begin position="1030"/>
        <end position="1048"/>
    </location>
</feature>
<dbReference type="Gene3D" id="1.10.8.10">
    <property type="entry name" value="DNA helicase RuvA subunit, C-terminal domain"/>
    <property type="match status" value="1"/>
</dbReference>
<feature type="compositionally biased region" description="Low complexity" evidence="1">
    <location>
        <begin position="100"/>
        <end position="110"/>
    </location>
</feature>
<dbReference type="EMBL" id="JAVRRL010000014">
    <property type="protein sequence ID" value="KAK5115051.1"/>
    <property type="molecule type" value="Genomic_DNA"/>
</dbReference>
<feature type="compositionally biased region" description="Low complexity" evidence="1">
    <location>
        <begin position="67"/>
        <end position="76"/>
    </location>
</feature>
<evidence type="ECO:0000313" key="3">
    <source>
        <dbReference type="EMBL" id="KAK5115051.1"/>
    </source>
</evidence>
<feature type="region of interest" description="Disordered" evidence="1">
    <location>
        <begin position="952"/>
        <end position="973"/>
    </location>
</feature>
<name>A0AAN7TG07_9PEZI</name>
<dbReference type="PROSITE" id="PS50030">
    <property type="entry name" value="UBA"/>
    <property type="match status" value="1"/>
</dbReference>
<gene>
    <name evidence="3" type="ORF">LTR62_001748</name>
</gene>
<evidence type="ECO:0000313" key="4">
    <source>
        <dbReference type="Proteomes" id="UP001310890"/>
    </source>
</evidence>
<dbReference type="CDD" id="cd09917">
    <property type="entry name" value="F-box_SF"/>
    <property type="match status" value="1"/>
</dbReference>
<sequence length="1140" mass="123914">MPHFASLNGAAEYANTVSDADFDLNYQPNPNALARRSISIFSRRGTETPEPRPLPIAHAAAIPDVPQMPQKPQMPQMKRRMTERQRGWLSRTKSVCGGNRSSTSSSSPSSRKSKSTILHAVPPAKIYMTAMEEEMATSPNDEILSTLNQPSFATQAHPSTPRSNIEQITGLWSASGTPVAQRPQSVRRNSYDSRIGMWANGVAQWDDQLPVNGQHRQWVEDAISEDIGFTPLTSASQVSRPALSVSIPEQSAPRRALVSAAPSSGVMGRVDAAAPRITVTPEAREAYIVSPTESIQHTPPAEAYLALGQTGTPEELGNASLRPAVLREPASSDESSGTDHEEDNSSLCSKRSSATSVEAVEVPPIPLPKRSSKRLSGMALTGGPRPALPDDANARDYLVRDGGLPPSARPQPQYLAPAPLAAAATQDLRRHSSMCTSSAFATASGSRLSLRSRLSTRSLTRLEAADAKAIRAVLSENHQVRLNDLLESELSTPRDWSDETTPATVPANSGSLRRNNSVRSVMQPPERAPTLPRRSRKRDWRGKKKHAVLPVPDTVLSRHKSDGCVRDAGKTDGAVHRSLTVMHSQPFEQNIPAMPMLPSATTPSVPTATAPIEDNDTPTPLSLAAESIEEVLLQILSCLHSPEDLFATAQINRGMYRVFKQHEMDLIQATHYNESPAAWELRQWCPPDRSESETSSKASSQLEHTPQTYLSCRRRDEAVTAALKERLLAHHPSLLRPETSSASNPTTHQSDRYAAALNRLWTFTKIFGCGKGREEDITGQLDWLKGGLLANNSDVVATVNTNLEFEMGSVLLNPPDFFAEGNGEGEGLTAQQLFDLTELWGCLSSLLLRSYQGKVEEARGAGVFDSCPRLVRGDYEAEQGMLDEWLYFLLTLGLDAVLDLISADSTAAGFALAKVNGWTEWTPPAFNGSRADFLREPVGRVYEDRVAAQREAIEHPLHGGEQAGRRKEDSRKKMATMAAEIKLKRQSSCFRAAAGGGEVSVDWGRERRASSSWESSGRRASVVSAMSAWSGSSGTPLAAPTTAQSHSPSYFCHPDTRHAASSTSASFPRHSHSGARHVSLHRSSLQATLAGEAENTVDLAVRRIVEMGFGEREAKMALKVTDMGDGLRVDRAVEWLFGRG</sequence>
<dbReference type="AlphaFoldDB" id="A0AAN7TG07"/>